<dbReference type="CDD" id="cd11063">
    <property type="entry name" value="CYP52"/>
    <property type="match status" value="1"/>
</dbReference>
<comment type="cofactor">
    <cofactor evidence="1 11">
        <name>heme</name>
        <dbReference type="ChEBI" id="CHEBI:30413"/>
    </cofactor>
</comment>
<organism evidence="13 14">
    <name type="scientific">Ophiocordyceps australis</name>
    <dbReference type="NCBI Taxonomy" id="1399860"/>
    <lineage>
        <taxon>Eukaryota</taxon>
        <taxon>Fungi</taxon>
        <taxon>Dikarya</taxon>
        <taxon>Ascomycota</taxon>
        <taxon>Pezizomycotina</taxon>
        <taxon>Sordariomycetes</taxon>
        <taxon>Hypocreomycetidae</taxon>
        <taxon>Hypocreales</taxon>
        <taxon>Ophiocordycipitaceae</taxon>
        <taxon>Ophiocordyceps</taxon>
    </lineage>
</organism>
<dbReference type="SUPFAM" id="SSF48264">
    <property type="entry name" value="Cytochrome P450"/>
    <property type="match status" value="1"/>
</dbReference>
<evidence type="ECO:0000256" key="7">
    <source>
        <dbReference type="ARBA" id="ARBA00023002"/>
    </source>
</evidence>
<dbReference type="Proteomes" id="UP000224854">
    <property type="component" value="Unassembled WGS sequence"/>
</dbReference>
<dbReference type="PANTHER" id="PTHR24287">
    <property type="entry name" value="P450, PUTATIVE (EUROFUNG)-RELATED"/>
    <property type="match status" value="1"/>
</dbReference>
<dbReference type="GO" id="GO:0005506">
    <property type="term" value="F:iron ion binding"/>
    <property type="evidence" value="ECO:0007669"/>
    <property type="project" value="InterPro"/>
</dbReference>
<dbReference type="AlphaFoldDB" id="A0A2C5ZPJ4"/>
<dbReference type="GO" id="GO:0020037">
    <property type="term" value="F:heme binding"/>
    <property type="evidence" value="ECO:0007669"/>
    <property type="project" value="InterPro"/>
</dbReference>
<evidence type="ECO:0000256" key="9">
    <source>
        <dbReference type="ARBA" id="ARBA00023033"/>
    </source>
</evidence>
<evidence type="ECO:0008006" key="15">
    <source>
        <dbReference type="Google" id="ProtNLM"/>
    </source>
</evidence>
<keyword evidence="6" id="KW-1133">Transmembrane helix</keyword>
<keyword evidence="5 11" id="KW-0479">Metal-binding</keyword>
<dbReference type="PRINTS" id="PR00385">
    <property type="entry name" value="P450"/>
</dbReference>
<dbReference type="GO" id="GO:0016705">
    <property type="term" value="F:oxidoreductase activity, acting on paired donors, with incorporation or reduction of molecular oxygen"/>
    <property type="evidence" value="ECO:0007669"/>
    <property type="project" value="InterPro"/>
</dbReference>
<keyword evidence="14" id="KW-1185">Reference proteome</keyword>
<evidence type="ECO:0000256" key="2">
    <source>
        <dbReference type="ARBA" id="ARBA00004167"/>
    </source>
</evidence>
<evidence type="ECO:0000256" key="1">
    <source>
        <dbReference type="ARBA" id="ARBA00001971"/>
    </source>
</evidence>
<evidence type="ECO:0000256" key="10">
    <source>
        <dbReference type="ARBA" id="ARBA00023136"/>
    </source>
</evidence>
<protein>
    <recommendedName>
        <fullName evidence="15">Cytochrome P450</fullName>
    </recommendedName>
</protein>
<proteinExistence type="inferred from homology"/>
<accession>A0A2C5ZPJ4</accession>
<dbReference type="InterPro" id="IPR047146">
    <property type="entry name" value="Cyt_P450_E_CYP52_fungi"/>
</dbReference>
<dbReference type="InterPro" id="IPR017972">
    <property type="entry name" value="Cyt_P450_CS"/>
</dbReference>
<dbReference type="PANTHER" id="PTHR24287:SF17">
    <property type="entry name" value="P450, PUTATIVE (EUROFUNG)-RELATED"/>
    <property type="match status" value="1"/>
</dbReference>
<dbReference type="GO" id="GO:0004497">
    <property type="term" value="F:monooxygenase activity"/>
    <property type="evidence" value="ECO:0007669"/>
    <property type="project" value="UniProtKB-KW"/>
</dbReference>
<evidence type="ECO:0000313" key="14">
    <source>
        <dbReference type="Proteomes" id="UP000224854"/>
    </source>
</evidence>
<dbReference type="InterPro" id="IPR001128">
    <property type="entry name" value="Cyt_P450"/>
</dbReference>
<keyword evidence="4" id="KW-0812">Transmembrane</keyword>
<reference evidence="13 14" key="1">
    <citation type="submission" date="2017-06" db="EMBL/GenBank/DDBJ databases">
        <title>Ant-infecting Ophiocordyceps genomes reveal a high diversity of potential behavioral manipulation genes and a possible major role for enterotoxins.</title>
        <authorList>
            <person name="De Bekker C."/>
            <person name="Evans H.C."/>
            <person name="Brachmann A."/>
            <person name="Hughes D.P."/>
        </authorList>
    </citation>
    <scope>NUCLEOTIDE SEQUENCE [LARGE SCALE GENOMIC DNA]</scope>
    <source>
        <strain evidence="13 14">1348a</strain>
    </source>
</reference>
<evidence type="ECO:0000256" key="12">
    <source>
        <dbReference type="RuleBase" id="RU000461"/>
    </source>
</evidence>
<evidence type="ECO:0000256" key="11">
    <source>
        <dbReference type="PIRSR" id="PIRSR602401-1"/>
    </source>
</evidence>
<dbReference type="Pfam" id="PF00067">
    <property type="entry name" value="p450"/>
    <property type="match status" value="1"/>
</dbReference>
<keyword evidence="9 12" id="KW-0503">Monooxygenase</keyword>
<keyword evidence="10" id="KW-0472">Membrane</keyword>
<dbReference type="EMBL" id="NJEU01000089">
    <property type="protein sequence ID" value="PHH81916.1"/>
    <property type="molecule type" value="Genomic_DNA"/>
</dbReference>
<comment type="subcellular location">
    <subcellularLocation>
        <location evidence="2">Membrane</location>
        <topology evidence="2">Single-pass membrane protein</topology>
    </subcellularLocation>
</comment>
<dbReference type="InterPro" id="IPR036396">
    <property type="entry name" value="Cyt_P450_sf"/>
</dbReference>
<dbReference type="GO" id="GO:0016020">
    <property type="term" value="C:membrane"/>
    <property type="evidence" value="ECO:0007669"/>
    <property type="project" value="UniProtKB-SubCell"/>
</dbReference>
<evidence type="ECO:0000256" key="3">
    <source>
        <dbReference type="ARBA" id="ARBA00010617"/>
    </source>
</evidence>
<dbReference type="PROSITE" id="PS00086">
    <property type="entry name" value="CYTOCHROME_P450"/>
    <property type="match status" value="1"/>
</dbReference>
<keyword evidence="8 11" id="KW-0408">Iron</keyword>
<gene>
    <name evidence="13" type="ORF">CDD82_7518</name>
</gene>
<evidence type="ECO:0000313" key="13">
    <source>
        <dbReference type="EMBL" id="PHH81916.1"/>
    </source>
</evidence>
<evidence type="ECO:0000256" key="5">
    <source>
        <dbReference type="ARBA" id="ARBA00022723"/>
    </source>
</evidence>
<keyword evidence="11 12" id="KW-0349">Heme</keyword>
<comment type="caution">
    <text evidence="13">The sequence shown here is derived from an EMBL/GenBank/DDBJ whole genome shotgun (WGS) entry which is preliminary data.</text>
</comment>
<dbReference type="InterPro" id="IPR002401">
    <property type="entry name" value="Cyt_P450_E_grp-I"/>
</dbReference>
<evidence type="ECO:0000256" key="6">
    <source>
        <dbReference type="ARBA" id="ARBA00022989"/>
    </source>
</evidence>
<feature type="binding site" description="axial binding residue" evidence="11">
    <location>
        <position position="459"/>
    </location>
    <ligand>
        <name>heme</name>
        <dbReference type="ChEBI" id="CHEBI:30413"/>
    </ligand>
    <ligandPart>
        <name>Fe</name>
        <dbReference type="ChEBI" id="CHEBI:18248"/>
    </ligandPart>
</feature>
<sequence length="512" mass="56744">MLLLHTSPLTSLTSLSLLSLTLFGLWRLIHRHRCQQAVSRASGCQVAHSQAPVRDPIIGLDFIYDVLFKPPEDRYLASSQQAHARLGPTYTVRRWAWEVIYTCDSHNIKHLLASGFSDFALPRLRVAALETLVGRGIFTLNGQAWSRARALLKPLLARLDHEAAVEALEGHFQAMLSLIFPSGDSRTAQVDLQPLFFRLTMEFAGSFLLGASTGMLHNSEAAESFVRDYMTCSTEVVRRLGCGPLQHLRFSPRCHKAKQRVFGYIERFIDDSLATAASSKANGCEAHKAPDSVLVRLAAVTPDRAALRDQVLHLLVASRDTTASMLSNLFFVLAQEPAVWTRLRLEVMAISGQMPPTVAQLRQMQYARWCINESLRLHPVIPTNAREATRDTTIPMGGGPDGTAPLLVRRGIVVVYNVYAMHRDANVFGPNPEAFVPERWATLRPGWGFLPFNGGARTCLGQQLALTEALYVVARMAQTVERIHGLGGSEWVELYALATTCRDGVKVRLQKG</sequence>
<dbReference type="OrthoDB" id="1470350at2759"/>
<dbReference type="Gene3D" id="1.10.630.10">
    <property type="entry name" value="Cytochrome P450"/>
    <property type="match status" value="1"/>
</dbReference>
<name>A0A2C5ZPJ4_9HYPO</name>
<comment type="similarity">
    <text evidence="3 12">Belongs to the cytochrome P450 family.</text>
</comment>
<dbReference type="PRINTS" id="PR00463">
    <property type="entry name" value="EP450I"/>
</dbReference>
<evidence type="ECO:0000256" key="8">
    <source>
        <dbReference type="ARBA" id="ARBA00023004"/>
    </source>
</evidence>
<evidence type="ECO:0000256" key="4">
    <source>
        <dbReference type="ARBA" id="ARBA00022692"/>
    </source>
</evidence>
<keyword evidence="7 12" id="KW-0560">Oxidoreductase</keyword>